<evidence type="ECO:0000259" key="4">
    <source>
        <dbReference type="Pfam" id="PF01370"/>
    </source>
</evidence>
<evidence type="ECO:0000313" key="5">
    <source>
        <dbReference type="EMBL" id="GAA5185274.1"/>
    </source>
</evidence>
<proteinExistence type="inferred from homology"/>
<dbReference type="SUPFAM" id="SSF51735">
    <property type="entry name" value="NAD(P)-binding Rossmann-fold domains"/>
    <property type="match status" value="1"/>
</dbReference>
<evidence type="ECO:0000256" key="1">
    <source>
        <dbReference type="ARBA" id="ARBA00007637"/>
    </source>
</evidence>
<accession>A0ABP9RS37</accession>
<dbReference type="Gene3D" id="3.40.50.720">
    <property type="entry name" value="NAD(P)-binding Rossmann-like Domain"/>
    <property type="match status" value="1"/>
</dbReference>
<feature type="domain" description="NAD-dependent epimerase/dehydratase" evidence="4">
    <location>
        <begin position="14"/>
        <end position="228"/>
    </location>
</feature>
<reference evidence="6" key="1">
    <citation type="journal article" date="2019" name="Int. J. Syst. Evol. Microbiol.">
        <title>The Global Catalogue of Microorganisms (GCM) 10K type strain sequencing project: providing services to taxonomists for standard genome sequencing and annotation.</title>
        <authorList>
            <consortium name="The Broad Institute Genomics Platform"/>
            <consortium name="The Broad Institute Genome Sequencing Center for Infectious Disease"/>
            <person name="Wu L."/>
            <person name="Ma J."/>
        </authorList>
    </citation>
    <scope>NUCLEOTIDE SEQUENCE [LARGE SCALE GENOMIC DNA]</scope>
    <source>
        <strain evidence="6">JCM 18304</strain>
    </source>
</reference>
<keyword evidence="3" id="KW-0520">NAD</keyword>
<sequence>MTVPGPPAAPPYRVLVTGASGTIGRRTVDTLVEAGIGVTAVSVDGPGDWPAPVRGLRIDATDEAAMAEAMDGCEAIVHLAALAHPSLGTPLRVFTNNVVSTFTVLTLAAQGGIGRAVIASSINASGINLNPHAPAPAYFPLDEDLPADIADAYSLSKRVDELSAAMVARTWGLDVVALRFPLVKSPEELRSIGAETAQDPASMMRTGWAYLTVDDAARAVLCALRAPLPGAHVIGVSAADTLLDLPSEDLLDRYAPGVARRRRFADREALIDTTRARTLLGFEPAQSVHEFASAPGNGCGEGETH</sequence>
<dbReference type="PANTHER" id="PTHR43103:SF5">
    <property type="entry name" value="4-EPIMERASE, PUTATIVE (AFU_ORTHOLOGUE AFUA_7G00360)-RELATED"/>
    <property type="match status" value="1"/>
</dbReference>
<dbReference type="RefSeq" id="WP_345629783.1">
    <property type="nucleotide sequence ID" value="NZ_BAABJQ010000007.1"/>
</dbReference>
<organism evidence="5 6">
    <name type="scientific">Rugosimonospora acidiphila</name>
    <dbReference type="NCBI Taxonomy" id="556531"/>
    <lineage>
        <taxon>Bacteria</taxon>
        <taxon>Bacillati</taxon>
        <taxon>Actinomycetota</taxon>
        <taxon>Actinomycetes</taxon>
        <taxon>Micromonosporales</taxon>
        <taxon>Micromonosporaceae</taxon>
        <taxon>Rugosimonospora</taxon>
    </lineage>
</organism>
<dbReference type="Proteomes" id="UP001501570">
    <property type="component" value="Unassembled WGS sequence"/>
</dbReference>
<comment type="similarity">
    <text evidence="1">Belongs to the NAD(P)-dependent epimerase/dehydratase family.</text>
</comment>
<keyword evidence="2" id="KW-0560">Oxidoreductase</keyword>
<gene>
    <name evidence="5" type="ORF">GCM10023322_28760</name>
</gene>
<dbReference type="PANTHER" id="PTHR43103">
    <property type="entry name" value="NUCLEOSIDE-DIPHOSPHATE-SUGAR EPIMERASE"/>
    <property type="match status" value="1"/>
</dbReference>
<evidence type="ECO:0000256" key="3">
    <source>
        <dbReference type="ARBA" id="ARBA00023027"/>
    </source>
</evidence>
<dbReference type="EMBL" id="BAABJQ010000007">
    <property type="protein sequence ID" value="GAA5185274.1"/>
    <property type="molecule type" value="Genomic_DNA"/>
</dbReference>
<name>A0ABP9RS37_9ACTN</name>
<keyword evidence="6" id="KW-1185">Reference proteome</keyword>
<dbReference type="Pfam" id="PF01370">
    <property type="entry name" value="Epimerase"/>
    <property type="match status" value="1"/>
</dbReference>
<dbReference type="InterPro" id="IPR001509">
    <property type="entry name" value="Epimerase_deHydtase"/>
</dbReference>
<dbReference type="InterPro" id="IPR036291">
    <property type="entry name" value="NAD(P)-bd_dom_sf"/>
</dbReference>
<evidence type="ECO:0000313" key="6">
    <source>
        <dbReference type="Proteomes" id="UP001501570"/>
    </source>
</evidence>
<comment type="caution">
    <text evidence="5">The sequence shown here is derived from an EMBL/GenBank/DDBJ whole genome shotgun (WGS) entry which is preliminary data.</text>
</comment>
<protein>
    <submittedName>
        <fullName evidence="5">NAD(P)-dependent oxidoreductase</fullName>
    </submittedName>
</protein>
<evidence type="ECO:0000256" key="2">
    <source>
        <dbReference type="ARBA" id="ARBA00023002"/>
    </source>
</evidence>